<proteinExistence type="predicted"/>
<evidence type="ECO:0000313" key="2">
    <source>
        <dbReference type="EMBL" id="AFR97278.1"/>
    </source>
</evidence>
<evidence type="ECO:0000256" key="1">
    <source>
        <dbReference type="SAM" id="MobiDB-lite"/>
    </source>
</evidence>
<dbReference type="KEGG" id="cng:CNAG_07788"/>
<sequence>MSSSTERQANATQQANKKCRSNMAVNVGDFTEGHELRNAGGKARFRLRWLRPDKARVDPERPFTVIAHGEPSVAPPILHLSHSISPLPAPSVPQSDRPSALPTIPRYKPMFNLLNEREDGSLRYGVLGEIVCGVVGSELRDFYSFFGLDGTHSSTCAFTMAQSVSRPVFNVQAA</sequence>
<evidence type="ECO:0000313" key="3">
    <source>
        <dbReference type="Proteomes" id="UP000010091"/>
    </source>
</evidence>
<dbReference type="GeneID" id="23890605"/>
<accession>J9VSM8</accession>
<feature type="region of interest" description="Disordered" evidence="1">
    <location>
        <begin position="1"/>
        <end position="20"/>
    </location>
</feature>
<dbReference type="Proteomes" id="UP000010091">
    <property type="component" value="Chromosome 9"/>
</dbReference>
<name>J9VSM8_CRYN9</name>
<dbReference type="EMBL" id="CP003828">
    <property type="protein sequence ID" value="AFR97278.1"/>
    <property type="molecule type" value="Genomic_DNA"/>
</dbReference>
<keyword evidence="3" id="KW-1185">Reference proteome</keyword>
<dbReference type="RefSeq" id="XP_012051896.1">
    <property type="nucleotide sequence ID" value="XM_012196506.1"/>
</dbReference>
<dbReference type="HOGENOM" id="CLU_1539978_0_0_1"/>
<dbReference type="VEuPathDB" id="FungiDB:CNAG_07788"/>
<dbReference type="AlphaFoldDB" id="J9VSM8"/>
<protein>
    <submittedName>
        <fullName evidence="2">Uncharacterized protein</fullName>
    </submittedName>
</protein>
<feature type="compositionally biased region" description="Polar residues" evidence="1">
    <location>
        <begin position="1"/>
        <end position="16"/>
    </location>
</feature>
<reference evidence="2 3" key="1">
    <citation type="journal article" date="2014" name="PLoS Genet.">
        <title>Analysis of the genome and transcriptome of Cryptococcus neoformans var. grubii reveals complex RNA expression and microevolution leading to virulence attenuation.</title>
        <authorList>
            <person name="Janbon G."/>
            <person name="Ormerod K.L."/>
            <person name="Paulet D."/>
            <person name="Byrnes E.J.III."/>
            <person name="Yadav V."/>
            <person name="Chatterjee G."/>
            <person name="Mullapudi N."/>
            <person name="Hon C.C."/>
            <person name="Billmyre R.B."/>
            <person name="Brunel F."/>
            <person name="Bahn Y.S."/>
            <person name="Chen W."/>
            <person name="Chen Y."/>
            <person name="Chow E.W."/>
            <person name="Coppee J.Y."/>
            <person name="Floyd-Averette A."/>
            <person name="Gaillardin C."/>
            <person name="Gerik K.J."/>
            <person name="Goldberg J."/>
            <person name="Gonzalez-Hilarion S."/>
            <person name="Gujja S."/>
            <person name="Hamlin J.L."/>
            <person name="Hsueh Y.P."/>
            <person name="Ianiri G."/>
            <person name="Jones S."/>
            <person name="Kodira C.D."/>
            <person name="Kozubowski L."/>
            <person name="Lam W."/>
            <person name="Marra M."/>
            <person name="Mesner L.D."/>
            <person name="Mieczkowski P.A."/>
            <person name="Moyrand F."/>
            <person name="Nielsen K."/>
            <person name="Proux C."/>
            <person name="Rossignol T."/>
            <person name="Schein J.E."/>
            <person name="Sun S."/>
            <person name="Wollschlaeger C."/>
            <person name="Wood I.A."/>
            <person name="Zeng Q."/>
            <person name="Neuveglise C."/>
            <person name="Newlon C.S."/>
            <person name="Perfect J.R."/>
            <person name="Lodge J.K."/>
            <person name="Idnurm A."/>
            <person name="Stajich J.E."/>
            <person name="Kronstad J.W."/>
            <person name="Sanyal K."/>
            <person name="Heitman J."/>
            <person name="Fraser J.A."/>
            <person name="Cuomo C.A."/>
            <person name="Dietrich F.S."/>
        </authorList>
    </citation>
    <scope>NUCLEOTIDE SEQUENCE [LARGE SCALE GENOMIC DNA]</scope>
    <source>
        <strain evidence="3">H99 / ATCC 208821 / CBS 10515 / FGSC 9487</strain>
    </source>
</reference>
<gene>
    <name evidence="2" type="ORF">CNAG_07788</name>
</gene>
<organism evidence="2 3">
    <name type="scientific">Cryptococcus neoformans (strain H99 / ATCC 208821 / CBS 10515 / FGSC 9487)</name>
    <name type="common">Cryptococcus neoformans var. grubii serotype A</name>
    <dbReference type="NCBI Taxonomy" id="235443"/>
    <lineage>
        <taxon>Eukaryota</taxon>
        <taxon>Fungi</taxon>
        <taxon>Dikarya</taxon>
        <taxon>Basidiomycota</taxon>
        <taxon>Agaricomycotina</taxon>
        <taxon>Tremellomycetes</taxon>
        <taxon>Tremellales</taxon>
        <taxon>Cryptococcaceae</taxon>
        <taxon>Cryptococcus</taxon>
        <taxon>Cryptococcus neoformans species complex</taxon>
    </lineage>
</organism>